<evidence type="ECO:0000313" key="3">
    <source>
        <dbReference type="Proteomes" id="UP000265520"/>
    </source>
</evidence>
<dbReference type="AlphaFoldDB" id="A0A392QL84"/>
<dbReference type="PANTHER" id="PTHR34427">
    <property type="entry name" value="DUF4283 DOMAIN PROTEIN"/>
    <property type="match status" value="1"/>
</dbReference>
<dbReference type="EMBL" id="LXQA010142885">
    <property type="protein sequence ID" value="MCI24677.1"/>
    <property type="molecule type" value="Genomic_DNA"/>
</dbReference>
<dbReference type="Proteomes" id="UP000265520">
    <property type="component" value="Unassembled WGS sequence"/>
</dbReference>
<organism evidence="2 3">
    <name type="scientific">Trifolium medium</name>
    <dbReference type="NCBI Taxonomy" id="97028"/>
    <lineage>
        <taxon>Eukaryota</taxon>
        <taxon>Viridiplantae</taxon>
        <taxon>Streptophyta</taxon>
        <taxon>Embryophyta</taxon>
        <taxon>Tracheophyta</taxon>
        <taxon>Spermatophyta</taxon>
        <taxon>Magnoliopsida</taxon>
        <taxon>eudicotyledons</taxon>
        <taxon>Gunneridae</taxon>
        <taxon>Pentapetalae</taxon>
        <taxon>rosids</taxon>
        <taxon>fabids</taxon>
        <taxon>Fabales</taxon>
        <taxon>Fabaceae</taxon>
        <taxon>Papilionoideae</taxon>
        <taxon>50 kb inversion clade</taxon>
        <taxon>NPAAA clade</taxon>
        <taxon>Hologalegina</taxon>
        <taxon>IRL clade</taxon>
        <taxon>Trifolieae</taxon>
        <taxon>Trifolium</taxon>
    </lineage>
</organism>
<evidence type="ECO:0000256" key="1">
    <source>
        <dbReference type="SAM" id="MobiDB-lite"/>
    </source>
</evidence>
<comment type="caution">
    <text evidence="2">The sequence shown here is derived from an EMBL/GenBank/DDBJ whole genome shotgun (WGS) entry which is preliminary data.</text>
</comment>
<accession>A0A392QL84</accession>
<protein>
    <submittedName>
        <fullName evidence="2">DUF4283 domain protein</fullName>
    </submittedName>
</protein>
<reference evidence="2 3" key="1">
    <citation type="journal article" date="2018" name="Front. Plant Sci.">
        <title>Red Clover (Trifolium pratense) and Zigzag Clover (T. medium) - A Picture of Genomic Similarities and Differences.</title>
        <authorList>
            <person name="Dluhosova J."/>
            <person name="Istvanek J."/>
            <person name="Nedelnik J."/>
            <person name="Repkova J."/>
        </authorList>
    </citation>
    <scope>NUCLEOTIDE SEQUENCE [LARGE SCALE GENOMIC DNA]</scope>
    <source>
        <strain evidence="3">cv. 10/8</strain>
        <tissue evidence="2">Leaf</tissue>
    </source>
</reference>
<name>A0A392QL84_9FABA</name>
<dbReference type="PANTHER" id="PTHR34427:SF5">
    <property type="entry name" value="DUF4283 DOMAIN-CONTAINING PROTEIN"/>
    <property type="match status" value="1"/>
</dbReference>
<feature type="compositionally biased region" description="Basic and acidic residues" evidence="1">
    <location>
        <begin position="169"/>
        <end position="188"/>
    </location>
</feature>
<keyword evidence="3" id="KW-1185">Reference proteome</keyword>
<feature type="non-terminal residue" evidence="2">
    <location>
        <position position="188"/>
    </location>
</feature>
<sequence length="188" mass="21474">KPWSTIQKPRGRRIWVRIFGTPLHAWGWECFHRIIFRFGRLIFLDGQTERQERLDVARAQIAVTSWDFVDEVTEIKVNEELFVVRVVEERFGEIDLGVKRVEDPQNFTDGSTEVDYGSDSHEVNGELGVAVGGRVVEDEWDDGWSEGSGEIQRSGYYPEVKSTTSDTLAKGEGDKIKSPKVKETIELN</sequence>
<evidence type="ECO:0000313" key="2">
    <source>
        <dbReference type="EMBL" id="MCI24677.1"/>
    </source>
</evidence>
<feature type="non-terminal residue" evidence="2">
    <location>
        <position position="1"/>
    </location>
</feature>
<proteinExistence type="predicted"/>
<feature type="region of interest" description="Disordered" evidence="1">
    <location>
        <begin position="141"/>
        <end position="188"/>
    </location>
</feature>